<evidence type="ECO:0000313" key="2">
    <source>
        <dbReference type="Proteomes" id="UP000672032"/>
    </source>
</evidence>
<reference evidence="1" key="1">
    <citation type="submission" date="2020-10" db="EMBL/GenBank/DDBJ databases">
        <title>Genome Sequence of Monilinia vaccinii-corymbosi Sheds Light on Mummy Berry Disease Infection of Blueberry and Mating Type.</title>
        <authorList>
            <person name="Yow A.G."/>
            <person name="Zhang Y."/>
            <person name="Bansal K."/>
            <person name="Eacker S.M."/>
            <person name="Sullivan S."/>
            <person name="Liachko I."/>
            <person name="Cubeta M.A."/>
            <person name="Rollins J.A."/>
            <person name="Ashrafi H."/>
        </authorList>
    </citation>
    <scope>NUCLEOTIDE SEQUENCE</scope>
    <source>
        <strain evidence="1">RL-1</strain>
    </source>
</reference>
<name>A0A8A3PNY5_9HELO</name>
<dbReference type="EMBL" id="CP063411">
    <property type="protein sequence ID" value="QSZ36733.1"/>
    <property type="molecule type" value="Genomic_DNA"/>
</dbReference>
<proteinExistence type="predicted"/>
<keyword evidence="2" id="KW-1185">Reference proteome</keyword>
<accession>A0A8A3PNY5</accession>
<dbReference type="AlphaFoldDB" id="A0A8A3PNY5"/>
<protein>
    <submittedName>
        <fullName evidence="1">Uncharacterized protein</fullName>
    </submittedName>
</protein>
<sequence>MDSIMDFMDLMAFTLLDYPPISDSSEAIDDDPGGTEDIIRLRIVGGMFGLSFQVNDLWLSSTIVGAASIPPVVGLDQLLLFGENGRTEVVDRAEFMKKYIEKNDTMSGPPLPEGVDPSIYEKPILENNNGTDNGHEHILEGRGCQSHDVIYEYPTHAFSDWDIAMSPVERTGPKGSSIAVNQGVSVADSVATQWTLTLTFILDYLQGAYGETYTHTWTTSYNVASTFPLPENVYALIVSNPWVVRRTGHVSRGCIGEGRISEYTANKHTLGNYNGLEWVQGIMGACSYHTYPVPFCIGKGVHR</sequence>
<organism evidence="1 2">
    <name type="scientific">Monilinia vaccinii-corymbosi</name>
    <dbReference type="NCBI Taxonomy" id="61207"/>
    <lineage>
        <taxon>Eukaryota</taxon>
        <taxon>Fungi</taxon>
        <taxon>Dikarya</taxon>
        <taxon>Ascomycota</taxon>
        <taxon>Pezizomycotina</taxon>
        <taxon>Leotiomycetes</taxon>
        <taxon>Helotiales</taxon>
        <taxon>Sclerotiniaceae</taxon>
        <taxon>Monilinia</taxon>
    </lineage>
</organism>
<gene>
    <name evidence="1" type="ORF">DSL72_006616</name>
</gene>
<dbReference type="Proteomes" id="UP000672032">
    <property type="component" value="Chromosome 7"/>
</dbReference>
<evidence type="ECO:0000313" key="1">
    <source>
        <dbReference type="EMBL" id="QSZ36733.1"/>
    </source>
</evidence>
<dbReference type="OrthoDB" id="4831122at2759"/>